<dbReference type="GO" id="GO:0003723">
    <property type="term" value="F:RNA binding"/>
    <property type="evidence" value="ECO:0007669"/>
    <property type="project" value="TreeGrafter"/>
</dbReference>
<evidence type="ECO:0000259" key="1">
    <source>
        <dbReference type="PROSITE" id="PS51038"/>
    </source>
</evidence>
<dbReference type="Gene3D" id="2.30.30.30">
    <property type="match status" value="1"/>
</dbReference>
<keyword evidence="3" id="KW-1185">Reference proteome</keyword>
<dbReference type="SUPFAM" id="SSF50104">
    <property type="entry name" value="Translation proteins SH3-like domain"/>
    <property type="match status" value="1"/>
</dbReference>
<feature type="domain" description="BAH" evidence="1">
    <location>
        <begin position="121"/>
        <end position="244"/>
    </location>
</feature>
<dbReference type="PROSITE" id="PS51038">
    <property type="entry name" value="BAH"/>
    <property type="match status" value="1"/>
</dbReference>
<comment type="caution">
    <text evidence="2">The sequence shown here is derived from an EMBL/GenBank/DDBJ whole genome shotgun (WGS) entry which is preliminary data.</text>
</comment>
<dbReference type="OrthoDB" id="1896853at2759"/>
<dbReference type="PANTHER" id="PTHR47073:SF2">
    <property type="entry name" value="PROTEIN ANTI-SILENCING 1"/>
    <property type="match status" value="1"/>
</dbReference>
<evidence type="ECO:0000313" key="2">
    <source>
        <dbReference type="EMBL" id="CAD6255109.1"/>
    </source>
</evidence>
<dbReference type="Proteomes" id="UP000604825">
    <property type="component" value="Unassembled WGS sequence"/>
</dbReference>
<dbReference type="InterPro" id="IPR008991">
    <property type="entry name" value="Translation_prot_SH3-like_sf"/>
</dbReference>
<dbReference type="Gene3D" id="2.30.30.490">
    <property type="match status" value="1"/>
</dbReference>
<name>A0A811QGA0_9POAL</name>
<reference evidence="2" key="1">
    <citation type="submission" date="2020-10" db="EMBL/GenBank/DDBJ databases">
        <authorList>
            <person name="Han B."/>
            <person name="Lu T."/>
            <person name="Zhao Q."/>
            <person name="Huang X."/>
            <person name="Zhao Y."/>
        </authorList>
    </citation>
    <scope>NUCLEOTIDE SEQUENCE</scope>
</reference>
<dbReference type="GO" id="GO:0003682">
    <property type="term" value="F:chromatin binding"/>
    <property type="evidence" value="ECO:0007669"/>
    <property type="project" value="InterPro"/>
</dbReference>
<dbReference type="SMART" id="SM00439">
    <property type="entry name" value="BAH"/>
    <property type="match status" value="1"/>
</dbReference>
<organism evidence="2 3">
    <name type="scientific">Miscanthus lutarioriparius</name>
    <dbReference type="NCBI Taxonomy" id="422564"/>
    <lineage>
        <taxon>Eukaryota</taxon>
        <taxon>Viridiplantae</taxon>
        <taxon>Streptophyta</taxon>
        <taxon>Embryophyta</taxon>
        <taxon>Tracheophyta</taxon>
        <taxon>Spermatophyta</taxon>
        <taxon>Magnoliopsida</taxon>
        <taxon>Liliopsida</taxon>
        <taxon>Poales</taxon>
        <taxon>Poaceae</taxon>
        <taxon>PACMAD clade</taxon>
        <taxon>Panicoideae</taxon>
        <taxon>Andropogonodae</taxon>
        <taxon>Andropogoneae</taxon>
        <taxon>Saccharinae</taxon>
        <taxon>Miscanthus</taxon>
    </lineage>
</organism>
<protein>
    <recommendedName>
        <fullName evidence="1">BAH domain-containing protein</fullName>
    </recommendedName>
</protein>
<dbReference type="InterPro" id="IPR043151">
    <property type="entry name" value="BAH_sf"/>
</dbReference>
<dbReference type="AlphaFoldDB" id="A0A811QGA0"/>
<proteinExistence type="predicted"/>
<dbReference type="Pfam" id="PF01426">
    <property type="entry name" value="BAH"/>
    <property type="match status" value="1"/>
</dbReference>
<gene>
    <name evidence="2" type="ORF">NCGR_LOCUS38705</name>
</gene>
<dbReference type="InterPro" id="IPR001025">
    <property type="entry name" value="BAH_dom"/>
</dbReference>
<accession>A0A811QGA0</accession>
<dbReference type="PANTHER" id="PTHR47073">
    <property type="entry name" value="PROTEIN ANTI-SILENCING 1"/>
    <property type="match status" value="1"/>
</dbReference>
<dbReference type="InterPro" id="IPR013185">
    <property type="entry name" value="Transl_elong_KOW-like"/>
</dbReference>
<dbReference type="EMBL" id="CAJGYO010000009">
    <property type="protein sequence ID" value="CAD6255109.1"/>
    <property type="molecule type" value="Genomic_DNA"/>
</dbReference>
<evidence type="ECO:0000313" key="3">
    <source>
        <dbReference type="Proteomes" id="UP000604825"/>
    </source>
</evidence>
<dbReference type="Pfam" id="PF08207">
    <property type="entry name" value="EFP_N"/>
    <property type="match status" value="1"/>
</dbReference>
<dbReference type="FunFam" id="2.30.30.490:FF:000017">
    <property type="entry name" value="Bromo-adjacent homology (BAH) domain-containing protein"/>
    <property type="match status" value="1"/>
</dbReference>
<sequence>MESSGALDSGDISLASDVFGLPGQFDNQHPAHEVVAQDEVEAIWKGIPKRTKNFTIDEDEQLVKSWLNMSLDPVKVSEPTLIGTRMDGNAEPIQFSWGKRRATGGVKMDIQFYGSFTLDNVKYSLYDCVYLFKHGETEPYIGKIVKIWEQNNAKKVKILWFFHPDEIQNYLRGPVMGKEIFLACGEGTGLADINPLEAVAGKCTVICISKDERNRQPSPQELDIADYIFYRFFDVKSLTLSDQLPDKIATWQVDVLLNPKDELVISSPGTNVPLNPNVDECMVAAVPAPPSAVKTEDGSQAAALPLPQPAFKEVDENPPATVPLSQSEVREEQKPTIAIPLSQPVVKKEDKKSVAAIPLSRSAVKEDEKPVASIAPPRSAVMENIPKHTQLQDAHTGERPPKKLKLSQVTTEQDIAPETAEQRPLELPPKNIDRSKWFKIEWDDRLKMADDKGTLVYIQNLDIRFGPADIEVASKAYAIFKTKDAADAAILKINSGLVVGGRPLYCSKGLLEVPKPSVNLIGHLSSHVKIGQKQRDLQKKAVATSHCSQPNTIEYDLALEWMLLRERQDQKAQRSTRMLAGVNALSSNDIRVGTNVEPKALRKTYVIVMQNMPANFSRLLPTTEFLHVKPGKGAAFVRTKMRNYVTGNTVD</sequence>
<dbReference type="InterPro" id="IPR014722">
    <property type="entry name" value="Rib_uL2_dom2"/>
</dbReference>